<dbReference type="Proteomes" id="UP001369815">
    <property type="component" value="Unassembled WGS sequence"/>
</dbReference>
<dbReference type="EMBL" id="JBANMG010000006">
    <property type="protein sequence ID" value="KAK6952393.1"/>
    <property type="molecule type" value="Genomic_DNA"/>
</dbReference>
<organism evidence="2 3">
    <name type="scientific">Daldinia eschscholtzii</name>
    <dbReference type="NCBI Taxonomy" id="292717"/>
    <lineage>
        <taxon>Eukaryota</taxon>
        <taxon>Fungi</taxon>
        <taxon>Dikarya</taxon>
        <taxon>Ascomycota</taxon>
        <taxon>Pezizomycotina</taxon>
        <taxon>Sordariomycetes</taxon>
        <taxon>Xylariomycetidae</taxon>
        <taxon>Xylariales</taxon>
        <taxon>Hypoxylaceae</taxon>
        <taxon>Daldinia</taxon>
    </lineage>
</organism>
<reference evidence="2 3" key="1">
    <citation type="journal article" date="2024" name="Front Chem Biol">
        <title>Unveiling the potential of Daldinia eschscholtzii MFLUCC 19-0629 through bioactivity and bioinformatics studies for enhanced sustainable agriculture production.</title>
        <authorList>
            <person name="Brooks S."/>
            <person name="Weaver J.A."/>
            <person name="Klomchit A."/>
            <person name="Alharthi S.A."/>
            <person name="Onlamun T."/>
            <person name="Nurani R."/>
            <person name="Vong T.K."/>
            <person name="Alberti F."/>
            <person name="Greco C."/>
        </authorList>
    </citation>
    <scope>NUCLEOTIDE SEQUENCE [LARGE SCALE GENOMIC DNA]</scope>
    <source>
        <strain evidence="2">MFLUCC 19-0629</strain>
    </source>
</reference>
<dbReference type="Pfam" id="PF00561">
    <property type="entry name" value="Abhydrolase_1"/>
    <property type="match status" value="1"/>
</dbReference>
<protein>
    <recommendedName>
        <fullName evidence="1">AB hydrolase-1 domain-containing protein</fullName>
    </recommendedName>
</protein>
<dbReference type="GO" id="GO:0046464">
    <property type="term" value="P:acylglycerol catabolic process"/>
    <property type="evidence" value="ECO:0007669"/>
    <property type="project" value="TreeGrafter"/>
</dbReference>
<dbReference type="PANTHER" id="PTHR43798:SF5">
    <property type="entry name" value="MONOACYLGLYCEROL LIPASE ABHD6"/>
    <property type="match status" value="1"/>
</dbReference>
<proteinExistence type="predicted"/>
<dbReference type="InterPro" id="IPR050266">
    <property type="entry name" value="AB_hydrolase_sf"/>
</dbReference>
<evidence type="ECO:0000259" key="1">
    <source>
        <dbReference type="Pfam" id="PF00561"/>
    </source>
</evidence>
<keyword evidence="3" id="KW-1185">Reference proteome</keyword>
<accession>A0AAX6MIW5</accession>
<dbReference type="SUPFAM" id="SSF53474">
    <property type="entry name" value="alpha/beta-Hydrolases"/>
    <property type="match status" value="1"/>
</dbReference>
<evidence type="ECO:0000313" key="2">
    <source>
        <dbReference type="EMBL" id="KAK6952393.1"/>
    </source>
</evidence>
<dbReference type="Gene3D" id="3.40.50.1820">
    <property type="entry name" value="alpha/beta hydrolase"/>
    <property type="match status" value="1"/>
</dbReference>
<sequence length="291" mass="31196">MASQIKSSGYITRDSVQLFYEREGNIGSQAILFIHGLGGTTNAFQPLVSSLQDFDLVRFDWAGHGRSSLPKSTSVESYVADCEGKARPIFEYLTPKSHRILIWKLAVIEHFRLKDILVVGHSLGGLISLHLAAKHPDIVKGVVAFGPVRPPPEAGKKALAARATTVRNEGMGAVADVVVSNAFSPKSLINKKGEVALAREMLTRQDPEGYALALDALAGSSEPGWKQIKASVLVLTGEEDKVSTATAGADIVEGIGSGARQIFFKDTGHWHILESTDESIKAIISIAKDIA</sequence>
<dbReference type="GO" id="GO:0047372">
    <property type="term" value="F:monoacylglycerol lipase activity"/>
    <property type="evidence" value="ECO:0007669"/>
    <property type="project" value="TreeGrafter"/>
</dbReference>
<feature type="domain" description="AB hydrolase-1" evidence="1">
    <location>
        <begin position="30"/>
        <end position="163"/>
    </location>
</feature>
<dbReference type="InterPro" id="IPR000073">
    <property type="entry name" value="AB_hydrolase_1"/>
</dbReference>
<dbReference type="GO" id="GO:0016020">
    <property type="term" value="C:membrane"/>
    <property type="evidence" value="ECO:0007669"/>
    <property type="project" value="TreeGrafter"/>
</dbReference>
<evidence type="ECO:0000313" key="3">
    <source>
        <dbReference type="Proteomes" id="UP001369815"/>
    </source>
</evidence>
<dbReference type="AlphaFoldDB" id="A0AAX6MIW5"/>
<gene>
    <name evidence="2" type="ORF">Daesc_006929</name>
</gene>
<name>A0AAX6MIW5_9PEZI</name>
<comment type="caution">
    <text evidence="2">The sequence shown here is derived from an EMBL/GenBank/DDBJ whole genome shotgun (WGS) entry which is preliminary data.</text>
</comment>
<dbReference type="InterPro" id="IPR029058">
    <property type="entry name" value="AB_hydrolase_fold"/>
</dbReference>
<dbReference type="PANTHER" id="PTHR43798">
    <property type="entry name" value="MONOACYLGLYCEROL LIPASE"/>
    <property type="match status" value="1"/>
</dbReference>